<reference evidence="3" key="1">
    <citation type="submission" date="2018-05" db="EMBL/GenBank/DDBJ databases">
        <title>Draft genome of Mucuna pruriens seed.</title>
        <authorList>
            <person name="Nnadi N.E."/>
            <person name="Vos R."/>
            <person name="Hasami M.H."/>
            <person name="Devisetty U.K."/>
            <person name="Aguiy J.C."/>
        </authorList>
    </citation>
    <scope>NUCLEOTIDE SEQUENCE [LARGE SCALE GENOMIC DNA]</scope>
    <source>
        <strain evidence="3">JCA_2017</strain>
    </source>
</reference>
<evidence type="ECO:0000313" key="3">
    <source>
        <dbReference type="EMBL" id="RDX69187.1"/>
    </source>
</evidence>
<evidence type="ECO:0000256" key="2">
    <source>
        <dbReference type="SAM" id="Phobius"/>
    </source>
</evidence>
<name>A0A371ET01_MUCPR</name>
<keyword evidence="2" id="KW-0812">Transmembrane</keyword>
<dbReference type="OrthoDB" id="754047at2759"/>
<organism evidence="3 4">
    <name type="scientific">Mucuna pruriens</name>
    <name type="common">Velvet bean</name>
    <name type="synonym">Dolichos pruriens</name>
    <dbReference type="NCBI Taxonomy" id="157652"/>
    <lineage>
        <taxon>Eukaryota</taxon>
        <taxon>Viridiplantae</taxon>
        <taxon>Streptophyta</taxon>
        <taxon>Embryophyta</taxon>
        <taxon>Tracheophyta</taxon>
        <taxon>Spermatophyta</taxon>
        <taxon>Magnoliopsida</taxon>
        <taxon>eudicotyledons</taxon>
        <taxon>Gunneridae</taxon>
        <taxon>Pentapetalae</taxon>
        <taxon>rosids</taxon>
        <taxon>fabids</taxon>
        <taxon>Fabales</taxon>
        <taxon>Fabaceae</taxon>
        <taxon>Papilionoideae</taxon>
        <taxon>50 kb inversion clade</taxon>
        <taxon>NPAAA clade</taxon>
        <taxon>indigoferoid/millettioid clade</taxon>
        <taxon>Phaseoleae</taxon>
        <taxon>Mucuna</taxon>
    </lineage>
</organism>
<evidence type="ECO:0000313" key="4">
    <source>
        <dbReference type="Proteomes" id="UP000257109"/>
    </source>
</evidence>
<accession>A0A371ET01</accession>
<sequence>MHQNLLKMKISNRSSDDSNPCFNAPRNPKYLIRNTKLFGVNLSHGNLVVAMVYFVQGVLGLARLVVNFYLKYYLHLDLAEVDRCTLMEFDGYFC</sequence>
<dbReference type="Proteomes" id="UP000257109">
    <property type="component" value="Unassembled WGS sequence"/>
</dbReference>
<feature type="compositionally biased region" description="Polar residues" evidence="1">
    <location>
        <begin position="11"/>
        <end position="20"/>
    </location>
</feature>
<dbReference type="EMBL" id="QJKJ01012221">
    <property type="protein sequence ID" value="RDX69187.1"/>
    <property type="molecule type" value="Genomic_DNA"/>
</dbReference>
<comment type="caution">
    <text evidence="3">The sequence shown here is derived from an EMBL/GenBank/DDBJ whole genome shotgun (WGS) entry which is preliminary data.</text>
</comment>
<protein>
    <submittedName>
        <fullName evidence="3">Folate-biopterin transporter 1, chloroplastic</fullName>
    </submittedName>
</protein>
<keyword evidence="2" id="KW-0472">Membrane</keyword>
<keyword evidence="4" id="KW-1185">Reference proteome</keyword>
<dbReference type="STRING" id="157652.A0A371ET01"/>
<dbReference type="AlphaFoldDB" id="A0A371ET01"/>
<keyword evidence="2" id="KW-1133">Transmembrane helix</keyword>
<feature type="non-terminal residue" evidence="3">
    <location>
        <position position="1"/>
    </location>
</feature>
<evidence type="ECO:0000256" key="1">
    <source>
        <dbReference type="SAM" id="MobiDB-lite"/>
    </source>
</evidence>
<proteinExistence type="predicted"/>
<feature type="transmembrane region" description="Helical" evidence="2">
    <location>
        <begin position="47"/>
        <end position="66"/>
    </location>
</feature>
<feature type="region of interest" description="Disordered" evidence="1">
    <location>
        <begin position="1"/>
        <end position="20"/>
    </location>
</feature>
<gene>
    <name evidence="3" type="ORF">CR513_51734</name>
</gene>